<keyword evidence="3 6" id="KW-0812">Transmembrane</keyword>
<evidence type="ECO:0000313" key="8">
    <source>
        <dbReference type="WBParaSite" id="Pan_g14965.t1"/>
    </source>
</evidence>
<proteinExistence type="inferred from homology"/>
<evidence type="ECO:0000313" key="7">
    <source>
        <dbReference type="Proteomes" id="UP000492821"/>
    </source>
</evidence>
<dbReference type="Proteomes" id="UP000492821">
    <property type="component" value="Unassembled WGS sequence"/>
</dbReference>
<protein>
    <submittedName>
        <fullName evidence="8">Solute carrier family 23 member 2</fullName>
    </submittedName>
</protein>
<reference evidence="8" key="2">
    <citation type="submission" date="2020-10" db="UniProtKB">
        <authorList>
            <consortium name="WormBaseParasite"/>
        </authorList>
    </citation>
    <scope>IDENTIFICATION</scope>
</reference>
<dbReference type="Pfam" id="PF00860">
    <property type="entry name" value="Xan_ur_permease"/>
    <property type="match status" value="1"/>
</dbReference>
<feature type="transmembrane region" description="Helical" evidence="6">
    <location>
        <begin position="404"/>
        <end position="422"/>
    </location>
</feature>
<feature type="transmembrane region" description="Helical" evidence="6">
    <location>
        <begin position="165"/>
        <end position="185"/>
    </location>
</feature>
<dbReference type="PANTHER" id="PTHR11119">
    <property type="entry name" value="XANTHINE-URACIL / VITAMIN C PERMEASE FAMILY MEMBER"/>
    <property type="match status" value="1"/>
</dbReference>
<comment type="similarity">
    <text evidence="2">Belongs to the nucleobase:cation symporter-2 (NCS2) (TC 2.A.40) family.</text>
</comment>
<comment type="subcellular location">
    <subcellularLocation>
        <location evidence="1">Membrane</location>
        <topology evidence="1">Multi-pass membrane protein</topology>
    </subcellularLocation>
</comment>
<feature type="transmembrane region" description="Helical" evidence="6">
    <location>
        <begin position="67"/>
        <end position="89"/>
    </location>
</feature>
<keyword evidence="4 6" id="KW-1133">Transmembrane helix</keyword>
<reference evidence="7" key="1">
    <citation type="journal article" date="2013" name="Genetics">
        <title>The draft genome and transcriptome of Panagrellus redivivus are shaped by the harsh demands of a free-living lifestyle.</title>
        <authorList>
            <person name="Srinivasan J."/>
            <person name="Dillman A.R."/>
            <person name="Macchietto M.G."/>
            <person name="Heikkinen L."/>
            <person name="Lakso M."/>
            <person name="Fracchia K.M."/>
            <person name="Antoshechkin I."/>
            <person name="Mortazavi A."/>
            <person name="Wong G."/>
            <person name="Sternberg P.W."/>
        </authorList>
    </citation>
    <scope>NUCLEOTIDE SEQUENCE [LARGE SCALE GENOMIC DNA]</scope>
    <source>
        <strain evidence="7">MT8872</strain>
    </source>
</reference>
<dbReference type="WBParaSite" id="Pan_g14965.t1">
    <property type="protein sequence ID" value="Pan_g14965.t1"/>
    <property type="gene ID" value="Pan_g14965"/>
</dbReference>
<feature type="transmembrane region" description="Helical" evidence="6">
    <location>
        <begin position="124"/>
        <end position="145"/>
    </location>
</feature>
<organism evidence="7 8">
    <name type="scientific">Panagrellus redivivus</name>
    <name type="common">Microworm</name>
    <dbReference type="NCBI Taxonomy" id="6233"/>
    <lineage>
        <taxon>Eukaryota</taxon>
        <taxon>Metazoa</taxon>
        <taxon>Ecdysozoa</taxon>
        <taxon>Nematoda</taxon>
        <taxon>Chromadorea</taxon>
        <taxon>Rhabditida</taxon>
        <taxon>Tylenchina</taxon>
        <taxon>Panagrolaimomorpha</taxon>
        <taxon>Panagrolaimoidea</taxon>
        <taxon>Panagrolaimidae</taxon>
        <taxon>Panagrellus</taxon>
    </lineage>
</organism>
<evidence type="ECO:0000256" key="3">
    <source>
        <dbReference type="ARBA" id="ARBA00022692"/>
    </source>
</evidence>
<keyword evidence="7" id="KW-1185">Reference proteome</keyword>
<dbReference type="GO" id="GO:0022857">
    <property type="term" value="F:transmembrane transporter activity"/>
    <property type="evidence" value="ECO:0007669"/>
    <property type="project" value="InterPro"/>
</dbReference>
<name>A0A7E4V074_PANRE</name>
<dbReference type="GO" id="GO:0016020">
    <property type="term" value="C:membrane"/>
    <property type="evidence" value="ECO:0007669"/>
    <property type="project" value="UniProtKB-SubCell"/>
</dbReference>
<evidence type="ECO:0000256" key="4">
    <source>
        <dbReference type="ARBA" id="ARBA00022989"/>
    </source>
</evidence>
<feature type="transmembrane region" description="Helical" evidence="6">
    <location>
        <begin position="95"/>
        <end position="117"/>
    </location>
</feature>
<evidence type="ECO:0000256" key="2">
    <source>
        <dbReference type="ARBA" id="ARBA00008821"/>
    </source>
</evidence>
<accession>A0A7E4V074</accession>
<keyword evidence="5 6" id="KW-0472">Membrane</keyword>
<feature type="transmembrane region" description="Helical" evidence="6">
    <location>
        <begin position="310"/>
        <end position="329"/>
    </location>
</feature>
<dbReference type="AlphaFoldDB" id="A0A7E4V074"/>
<feature type="transmembrane region" description="Helical" evidence="6">
    <location>
        <begin position="335"/>
        <end position="354"/>
    </location>
</feature>
<dbReference type="InterPro" id="IPR006043">
    <property type="entry name" value="NCS2"/>
</dbReference>
<evidence type="ECO:0000256" key="5">
    <source>
        <dbReference type="ARBA" id="ARBA00023136"/>
    </source>
</evidence>
<feature type="transmembrane region" description="Helical" evidence="6">
    <location>
        <begin position="366"/>
        <end position="384"/>
    </location>
</feature>
<evidence type="ECO:0000256" key="6">
    <source>
        <dbReference type="SAM" id="Phobius"/>
    </source>
</evidence>
<sequence length="497" mass="54009">MPYPMLTLPYPCTRRLRQLLSLDELHKYQTAAGNDFIDLKPLITTATFDNFDVDWIDSRIEYQCDEWYINGSLAASSLLLLLAGMTGFVGTLSRLIGPVTVFPLLTLIAVETVDIVVQKASQHWISVVAFIVLMVCVVFLAEINVPIPYWTNGRYTPIQYPLFGQFPYIIAIVSTWLLALVLSLTNTFDENSPARVNTRSNMETIKEASWFSIPHPGAFGGYAVSPGLLLGFIAACIASIAESIGGYGVLAKISQEPYPTSSTLNRSIIMEGLGTLFGGLCGQGVGMTTYSENIAAVSITRVASRFTMQLGGIFLILLGVFSKIGAILATIPDPMIGGVLGVSMAMIIGVAVSNLDLINLKRSRNITIIGIAMILGLGIPAYVIKLETAGKFPSVGVKDIDDTIMMLLKLKMFVGGLIAFILDNLCGGATLRERGFRHLGEDKPAVGADGYSFPASVNRFLLRPHFNLLLRLPFIPSKKELESILKDQENPNNTQTA</sequence>
<evidence type="ECO:0000256" key="1">
    <source>
        <dbReference type="ARBA" id="ARBA00004141"/>
    </source>
</evidence>